<dbReference type="InterPro" id="IPR013155">
    <property type="entry name" value="M/V/L/I-tRNA-synth_anticd-bd"/>
</dbReference>
<dbReference type="InterPro" id="IPR002302">
    <property type="entry name" value="Leu-tRNA-ligase"/>
</dbReference>
<dbReference type="PANTHER" id="PTHR43740:SF2">
    <property type="entry name" value="LEUCINE--TRNA LIGASE, MITOCHONDRIAL"/>
    <property type="match status" value="1"/>
</dbReference>
<keyword evidence="5 8" id="KW-0648">Protein biosynthesis</keyword>
<evidence type="ECO:0000259" key="12">
    <source>
        <dbReference type="Pfam" id="PF09334"/>
    </source>
</evidence>
<feature type="domain" description="Leucyl-tRNA synthetase editing" evidence="13">
    <location>
        <begin position="222"/>
        <end position="367"/>
    </location>
</feature>
<evidence type="ECO:0000256" key="4">
    <source>
        <dbReference type="ARBA" id="ARBA00022840"/>
    </source>
</evidence>
<keyword evidence="4 8" id="KW-0067">ATP-binding</keyword>
<comment type="subcellular location">
    <subcellularLocation>
        <location evidence="8">Cytoplasm</location>
    </subcellularLocation>
</comment>
<protein>
    <recommendedName>
        <fullName evidence="8">Leucine--tRNA ligase</fullName>
        <ecNumber evidence="8">6.1.1.4</ecNumber>
    </recommendedName>
    <alternativeName>
        <fullName evidence="8">Leucyl-tRNA synthetase</fullName>
        <shortName evidence="8">LeuRS</shortName>
    </alternativeName>
</protein>
<evidence type="ECO:0000256" key="3">
    <source>
        <dbReference type="ARBA" id="ARBA00022741"/>
    </source>
</evidence>
<dbReference type="Gene3D" id="1.10.730.10">
    <property type="entry name" value="Isoleucyl-tRNA Synthetase, Domain 1"/>
    <property type="match status" value="1"/>
</dbReference>
<dbReference type="InterPro" id="IPR002300">
    <property type="entry name" value="aa-tRNA-synth_Ia"/>
</dbReference>
<dbReference type="NCBIfam" id="TIGR00396">
    <property type="entry name" value="leuS_bact"/>
    <property type="match status" value="1"/>
</dbReference>
<dbReference type="Gene3D" id="3.40.50.620">
    <property type="entry name" value="HUPs"/>
    <property type="match status" value="2"/>
</dbReference>
<organism evidence="14 15">
    <name type="scientific">Mesomycoplasma hyorhinis SK76</name>
    <dbReference type="NCBI Taxonomy" id="1118964"/>
    <lineage>
        <taxon>Bacteria</taxon>
        <taxon>Bacillati</taxon>
        <taxon>Mycoplasmatota</taxon>
        <taxon>Mycoplasmoidales</taxon>
        <taxon>Metamycoplasmataceae</taxon>
        <taxon>Mesomycoplasma</taxon>
    </lineage>
</organism>
<reference evidence="14 15" key="1">
    <citation type="journal article" date="2013" name="Genome Announc.">
        <title>Complete Genome Sequence of Mycoplasma hyorhinis Strain SK76.</title>
        <authorList>
            <person name="Goodison S."/>
            <person name="Urquidi V."/>
            <person name="Kumar D."/>
            <person name="Reyes L."/>
            <person name="Rosser C.J."/>
        </authorList>
    </citation>
    <scope>NUCLEOTIDE SEQUENCE [LARGE SCALE GENOMIC DNA]</scope>
    <source>
        <strain evidence="14 15">SK76</strain>
    </source>
</reference>
<dbReference type="InterPro" id="IPR009080">
    <property type="entry name" value="tRNAsynth_Ia_anticodon-bd"/>
</dbReference>
<dbReference type="Pfam" id="PF00133">
    <property type="entry name" value="tRNA-synt_1"/>
    <property type="match status" value="1"/>
</dbReference>
<evidence type="ECO:0000256" key="8">
    <source>
        <dbReference type="HAMAP-Rule" id="MF_00049"/>
    </source>
</evidence>
<keyword evidence="3 8" id="KW-0547">Nucleotide-binding</keyword>
<dbReference type="CDD" id="cd00812">
    <property type="entry name" value="LeuRS_core"/>
    <property type="match status" value="1"/>
</dbReference>
<dbReference type="Pfam" id="PF09334">
    <property type="entry name" value="tRNA-synt_1g"/>
    <property type="match status" value="1"/>
</dbReference>
<dbReference type="InterPro" id="IPR025709">
    <property type="entry name" value="Leu_tRNA-synth_edit"/>
</dbReference>
<evidence type="ECO:0000313" key="15">
    <source>
        <dbReference type="Proteomes" id="UP000009399"/>
    </source>
</evidence>
<gene>
    <name evidence="8" type="primary">leuS</name>
    <name evidence="14" type="ORF">MOS_262</name>
</gene>
<evidence type="ECO:0000256" key="7">
    <source>
        <dbReference type="ARBA" id="ARBA00047469"/>
    </source>
</evidence>
<feature type="domain" description="Methionyl/Valyl/Leucyl/Isoleucyl-tRNA synthetase anticodon-binding" evidence="11">
    <location>
        <begin position="637"/>
        <end position="747"/>
    </location>
</feature>
<dbReference type="PRINTS" id="PR00985">
    <property type="entry name" value="TRNASYNTHLEU"/>
</dbReference>
<dbReference type="GO" id="GO:0005829">
    <property type="term" value="C:cytosol"/>
    <property type="evidence" value="ECO:0007669"/>
    <property type="project" value="TreeGrafter"/>
</dbReference>
<comment type="similarity">
    <text evidence="1 8 9">Belongs to the class-I aminoacyl-tRNA synthetase family.</text>
</comment>
<proteinExistence type="inferred from homology"/>
<dbReference type="Proteomes" id="UP000009399">
    <property type="component" value="Chromosome"/>
</dbReference>
<comment type="catalytic activity">
    <reaction evidence="7 8">
        <text>tRNA(Leu) + L-leucine + ATP = L-leucyl-tRNA(Leu) + AMP + diphosphate</text>
        <dbReference type="Rhea" id="RHEA:11688"/>
        <dbReference type="Rhea" id="RHEA-COMP:9613"/>
        <dbReference type="Rhea" id="RHEA-COMP:9622"/>
        <dbReference type="ChEBI" id="CHEBI:30616"/>
        <dbReference type="ChEBI" id="CHEBI:33019"/>
        <dbReference type="ChEBI" id="CHEBI:57427"/>
        <dbReference type="ChEBI" id="CHEBI:78442"/>
        <dbReference type="ChEBI" id="CHEBI:78494"/>
        <dbReference type="ChEBI" id="CHEBI:456215"/>
        <dbReference type="EC" id="6.1.1.4"/>
    </reaction>
</comment>
<dbReference type="GO" id="GO:0004823">
    <property type="term" value="F:leucine-tRNA ligase activity"/>
    <property type="evidence" value="ECO:0007669"/>
    <property type="project" value="UniProtKB-UniRule"/>
</dbReference>
<dbReference type="Gene3D" id="3.10.20.590">
    <property type="match status" value="1"/>
</dbReference>
<evidence type="ECO:0000259" key="10">
    <source>
        <dbReference type="Pfam" id="PF00133"/>
    </source>
</evidence>
<dbReference type="PANTHER" id="PTHR43740">
    <property type="entry name" value="LEUCYL-TRNA SYNTHETASE"/>
    <property type="match status" value="1"/>
</dbReference>
<feature type="binding site" evidence="8">
    <location>
        <position position="567"/>
    </location>
    <ligand>
        <name>ATP</name>
        <dbReference type="ChEBI" id="CHEBI:30616"/>
    </ligand>
</feature>
<evidence type="ECO:0000256" key="2">
    <source>
        <dbReference type="ARBA" id="ARBA00022598"/>
    </source>
</evidence>
<evidence type="ECO:0000259" key="13">
    <source>
        <dbReference type="Pfam" id="PF13603"/>
    </source>
</evidence>
<evidence type="ECO:0000256" key="9">
    <source>
        <dbReference type="RuleBase" id="RU363039"/>
    </source>
</evidence>
<dbReference type="SUPFAM" id="SSF52374">
    <property type="entry name" value="Nucleotidylyl transferase"/>
    <property type="match status" value="1"/>
</dbReference>
<dbReference type="RefSeq" id="WP_015084096.1">
    <property type="nucleotide sequence ID" value="NC_019552.1"/>
</dbReference>
<keyword evidence="6 8" id="KW-0030">Aminoacyl-tRNA synthetase</keyword>
<dbReference type="Pfam" id="PF08264">
    <property type="entry name" value="Anticodon_1"/>
    <property type="match status" value="1"/>
</dbReference>
<dbReference type="InterPro" id="IPR014729">
    <property type="entry name" value="Rossmann-like_a/b/a_fold"/>
</dbReference>
<dbReference type="KEGG" id="mhs:MOS_262"/>
<evidence type="ECO:0000259" key="11">
    <source>
        <dbReference type="Pfam" id="PF08264"/>
    </source>
</evidence>
<keyword evidence="8" id="KW-0963">Cytoplasm</keyword>
<dbReference type="GO" id="GO:0005524">
    <property type="term" value="F:ATP binding"/>
    <property type="evidence" value="ECO:0007669"/>
    <property type="project" value="UniProtKB-UniRule"/>
</dbReference>
<dbReference type="FunFam" id="3.40.50.620:FF:000077">
    <property type="entry name" value="Leucine--tRNA ligase"/>
    <property type="match status" value="1"/>
</dbReference>
<evidence type="ECO:0000256" key="1">
    <source>
        <dbReference type="ARBA" id="ARBA00005594"/>
    </source>
</evidence>
<dbReference type="GO" id="GO:0006429">
    <property type="term" value="P:leucyl-tRNA aminoacylation"/>
    <property type="evidence" value="ECO:0007669"/>
    <property type="project" value="UniProtKB-UniRule"/>
</dbReference>
<dbReference type="HAMAP" id="MF_00049_B">
    <property type="entry name" value="Leu_tRNA_synth_B"/>
    <property type="match status" value="1"/>
</dbReference>
<feature type="domain" description="Methionyl/Leucyl tRNA synthetase" evidence="12">
    <location>
        <begin position="37"/>
        <end position="168"/>
    </location>
</feature>
<feature type="short sequence motif" description="'KMSKS' region" evidence="8">
    <location>
        <begin position="564"/>
        <end position="568"/>
    </location>
</feature>
<dbReference type="SUPFAM" id="SSF47323">
    <property type="entry name" value="Anticodon-binding domain of a subclass of class I aminoacyl-tRNA synthetases"/>
    <property type="match status" value="1"/>
</dbReference>
<dbReference type="InterPro" id="IPR009008">
    <property type="entry name" value="Val/Leu/Ile-tRNA-synth_edit"/>
</dbReference>
<sequence>MYNHLKIEQKWQKYWQQNKTFKTTNHHLQKFYVLDMFPYPSASGLHIGHPLGYTATDIIARFKRLNNFDVLHPIGWDAFGLPAEQYALSTKNHPAKFTQENIQNFKKQLISLGFSYDWDKEVDTTDPLFYEQTQKIFALLYKHNLAEIREVEVNWCPELATVLANEEVLVNEEGQLVSERGGFLVYPKKMKQWVLKITQYADRLLEDLKLVNFPSSLKSLQENWIGKSLGWNVKFKLQDKQKDVDIFTTRLDTIFGATFLAISPNHWLAEELANQNPAIKTFIENFAAREKQKNNSKTGIATNLFAINPVNNKEIPIFICDYVIANYQTGALMGVPSHDERDKEFALLNNIEFIEVINEKEKLINSKKYNNLTIFQARAHIHFDLKNEGKSSQVKAFKIKDWVFSRQRYWGEPFPIYFDEDGKIYLEEKLVELPYMENITPSGDGQSPLANNKSWVFFEKEGKKYRRETNTMPQWAGSSWYFLAYILKNADGSYLDIESKEAYQRFEKWMPVDLYIGGQEHAVGHLIYSRFWYKFLYDLKIVPTKEPFYKVVNQGMLLGTDGQKMSKSKGNIINPNEVVNQFGADSLRIYLMFMSPLIDTKAWSVEGIQGIKKWVDRIVRIMQKSFIYEENYSNAEFESIYHQSIKEIGENIEALKYNIAISKMMVYINHLYKQKILSSKKYLVDFLIMFSTFAPHIAEELLEQLEQKPIHLQQWPTFDQSKILSNIVNIAVQVNGKLRAIIQKNDEDSKEDILNKAKSNENVLKYIQNKDIVKEIYIKDKIVTLVVK</sequence>
<dbReference type="SUPFAM" id="SSF50677">
    <property type="entry name" value="ValRS/IleRS/LeuRS editing domain"/>
    <property type="match status" value="1"/>
</dbReference>
<evidence type="ECO:0000256" key="5">
    <source>
        <dbReference type="ARBA" id="ARBA00022917"/>
    </source>
</evidence>
<dbReference type="InterPro" id="IPR015413">
    <property type="entry name" value="Methionyl/Leucyl_tRNA_Synth"/>
</dbReference>
<dbReference type="Pfam" id="PF13603">
    <property type="entry name" value="tRNA-synt_1_2"/>
    <property type="match status" value="1"/>
</dbReference>
<dbReference type="EC" id="6.1.1.4" evidence="8"/>
<dbReference type="AlphaFoldDB" id="A0AAI8AMT4"/>
<name>A0AAI8AMT4_MESHY</name>
<evidence type="ECO:0000313" key="14">
    <source>
        <dbReference type="EMBL" id="AFX74189.1"/>
    </source>
</evidence>
<feature type="domain" description="Aminoacyl-tRNA synthetase class Ia" evidence="10">
    <location>
        <begin position="380"/>
        <end position="598"/>
    </location>
</feature>
<dbReference type="GO" id="GO:0002161">
    <property type="term" value="F:aminoacyl-tRNA deacylase activity"/>
    <property type="evidence" value="ECO:0007669"/>
    <property type="project" value="InterPro"/>
</dbReference>
<comment type="caution">
    <text evidence="8">Lacks conserved residue(s) required for the propagation of feature annotation.</text>
</comment>
<accession>A0AAI8AMT4</accession>
<keyword evidence="2 8" id="KW-0436">Ligase</keyword>
<dbReference type="EMBL" id="CP003914">
    <property type="protein sequence ID" value="AFX74189.1"/>
    <property type="molecule type" value="Genomic_DNA"/>
</dbReference>
<evidence type="ECO:0000256" key="6">
    <source>
        <dbReference type="ARBA" id="ARBA00023146"/>
    </source>
</evidence>